<reference evidence="1 2" key="1">
    <citation type="submission" date="2018-09" db="EMBL/GenBank/DDBJ databases">
        <title>Genomic investigation of the strawberry pathogen Phytophthora fragariae indicates pathogenicity is determined by transcriptional variation in three key races.</title>
        <authorList>
            <person name="Adams T.M."/>
            <person name="Armitage A.D."/>
            <person name="Sobczyk M.K."/>
            <person name="Bates H.J."/>
            <person name="Dunwell J.M."/>
            <person name="Nellist C.F."/>
            <person name="Harrison R.J."/>
        </authorList>
    </citation>
    <scope>NUCLEOTIDE SEQUENCE [LARGE SCALE GENOMIC DNA]</scope>
    <source>
        <strain evidence="1 2">SCRP324</strain>
    </source>
</reference>
<dbReference type="AlphaFoldDB" id="A0A6A3HF89"/>
<dbReference type="OrthoDB" id="128837at2759"/>
<accession>A0A6A3HF89</accession>
<organism evidence="1 2">
    <name type="scientific">Phytophthora rubi</name>
    <dbReference type="NCBI Taxonomy" id="129364"/>
    <lineage>
        <taxon>Eukaryota</taxon>
        <taxon>Sar</taxon>
        <taxon>Stramenopiles</taxon>
        <taxon>Oomycota</taxon>
        <taxon>Peronosporomycetes</taxon>
        <taxon>Peronosporales</taxon>
        <taxon>Peronosporaceae</taxon>
        <taxon>Phytophthora</taxon>
    </lineage>
</organism>
<evidence type="ECO:0000313" key="2">
    <source>
        <dbReference type="Proteomes" id="UP000435112"/>
    </source>
</evidence>
<comment type="caution">
    <text evidence="1">The sequence shown here is derived from an EMBL/GenBank/DDBJ whole genome shotgun (WGS) entry which is preliminary data.</text>
</comment>
<dbReference type="Proteomes" id="UP000435112">
    <property type="component" value="Unassembled WGS sequence"/>
</dbReference>
<protein>
    <submittedName>
        <fullName evidence="1">Uncharacterized protein</fullName>
    </submittedName>
</protein>
<proteinExistence type="predicted"/>
<evidence type="ECO:0000313" key="1">
    <source>
        <dbReference type="EMBL" id="KAE8967642.1"/>
    </source>
</evidence>
<sequence>MDGIVKMHYAENMSTYYKLKDELLADWKKVPQLK</sequence>
<dbReference type="EMBL" id="QXFU01004667">
    <property type="protein sequence ID" value="KAE8967642.1"/>
    <property type="molecule type" value="Genomic_DNA"/>
</dbReference>
<name>A0A6A3HF89_9STRA</name>
<gene>
    <name evidence="1" type="ORF">PR002_g27995</name>
</gene>